<keyword evidence="2" id="KW-0547">Nucleotide-binding</keyword>
<keyword evidence="6" id="KW-1185">Reference proteome</keyword>
<reference evidence="5" key="1">
    <citation type="journal article" date="2014" name="Int. J. Syst. Evol. Microbiol.">
        <title>Complete genome sequence of Corynebacterium casei LMG S-19264T (=DSM 44701T), isolated from a smear-ripened cheese.</title>
        <authorList>
            <consortium name="US DOE Joint Genome Institute (JGI-PGF)"/>
            <person name="Walter F."/>
            <person name="Albersmeier A."/>
            <person name="Kalinowski J."/>
            <person name="Ruckert C."/>
        </authorList>
    </citation>
    <scope>NUCLEOTIDE SEQUENCE</scope>
    <source>
        <strain evidence="5">CGMCC 4.7308</strain>
    </source>
</reference>
<sequence length="278" mass="30926">MPSLDGAGTAAMAARSIQHYFPTGSGKRPLLVLDDISFDVPPGAFVSIVGASGCGKSTLLRIFAGLVRPTNGHAELGGRPITDADAHKGMVFQEDAVFPWLTVRQNVEYALRARRTDRSRRGGIAREWIDRVGLTGFEDAYPRQLSGGMRKRVDLARIYASDPEVLLMDEPFGALDAQTRLKLQEELLQLWEQRRKTVLFVTHDLDEAVYLSDLVVVLAARPGRVASIHPIDIPRPRTYETRGTERFRQLTVQLWHEIESLDRTSRSATDPQAPEVVA</sequence>
<dbReference type="InterPro" id="IPR003593">
    <property type="entry name" value="AAA+_ATPase"/>
</dbReference>
<dbReference type="GO" id="GO:0016887">
    <property type="term" value="F:ATP hydrolysis activity"/>
    <property type="evidence" value="ECO:0007669"/>
    <property type="project" value="InterPro"/>
</dbReference>
<dbReference type="Gene3D" id="3.40.50.300">
    <property type="entry name" value="P-loop containing nucleotide triphosphate hydrolases"/>
    <property type="match status" value="1"/>
</dbReference>
<dbReference type="InterPro" id="IPR050166">
    <property type="entry name" value="ABC_transporter_ATP-bind"/>
</dbReference>
<protein>
    <submittedName>
        <fullName evidence="5">ABC transporter ATP-binding protein</fullName>
    </submittedName>
</protein>
<feature type="domain" description="ABC transporter" evidence="4">
    <location>
        <begin position="12"/>
        <end position="245"/>
    </location>
</feature>
<dbReference type="InterPro" id="IPR003439">
    <property type="entry name" value="ABC_transporter-like_ATP-bd"/>
</dbReference>
<dbReference type="EMBL" id="BMNA01000016">
    <property type="protein sequence ID" value="GGM16657.1"/>
    <property type="molecule type" value="Genomic_DNA"/>
</dbReference>
<accession>A0A917TC00</accession>
<keyword evidence="1" id="KW-0813">Transport</keyword>
<evidence type="ECO:0000256" key="3">
    <source>
        <dbReference type="ARBA" id="ARBA00022840"/>
    </source>
</evidence>
<dbReference type="SUPFAM" id="SSF52540">
    <property type="entry name" value="P-loop containing nucleoside triphosphate hydrolases"/>
    <property type="match status" value="1"/>
</dbReference>
<comment type="caution">
    <text evidence="5">The sequence shown here is derived from an EMBL/GenBank/DDBJ whole genome shotgun (WGS) entry which is preliminary data.</text>
</comment>
<evidence type="ECO:0000256" key="2">
    <source>
        <dbReference type="ARBA" id="ARBA00022741"/>
    </source>
</evidence>
<dbReference type="CDD" id="cd03293">
    <property type="entry name" value="ABC_NrtD_SsuB_transporters"/>
    <property type="match status" value="1"/>
</dbReference>
<evidence type="ECO:0000313" key="5">
    <source>
        <dbReference type="EMBL" id="GGM16657.1"/>
    </source>
</evidence>
<dbReference type="Proteomes" id="UP000655208">
    <property type="component" value="Unassembled WGS sequence"/>
</dbReference>
<dbReference type="InterPro" id="IPR017871">
    <property type="entry name" value="ABC_transporter-like_CS"/>
</dbReference>
<proteinExistence type="predicted"/>
<evidence type="ECO:0000256" key="1">
    <source>
        <dbReference type="ARBA" id="ARBA00022448"/>
    </source>
</evidence>
<dbReference type="SMART" id="SM00382">
    <property type="entry name" value="AAA"/>
    <property type="match status" value="1"/>
</dbReference>
<evidence type="ECO:0000259" key="4">
    <source>
        <dbReference type="PROSITE" id="PS50893"/>
    </source>
</evidence>
<evidence type="ECO:0000313" key="6">
    <source>
        <dbReference type="Proteomes" id="UP000655208"/>
    </source>
</evidence>
<dbReference type="GO" id="GO:0005524">
    <property type="term" value="F:ATP binding"/>
    <property type="evidence" value="ECO:0007669"/>
    <property type="project" value="UniProtKB-KW"/>
</dbReference>
<dbReference type="InterPro" id="IPR027417">
    <property type="entry name" value="P-loop_NTPase"/>
</dbReference>
<dbReference type="PROSITE" id="PS50893">
    <property type="entry name" value="ABC_TRANSPORTER_2"/>
    <property type="match status" value="1"/>
</dbReference>
<gene>
    <name evidence="5" type="ORF">GCM10011594_40940</name>
</gene>
<dbReference type="PANTHER" id="PTHR42788:SF13">
    <property type="entry name" value="ALIPHATIC SULFONATES IMPORT ATP-BINDING PROTEIN SSUB"/>
    <property type="match status" value="1"/>
</dbReference>
<dbReference type="AlphaFoldDB" id="A0A917TC00"/>
<reference evidence="5" key="2">
    <citation type="submission" date="2020-09" db="EMBL/GenBank/DDBJ databases">
        <authorList>
            <person name="Sun Q."/>
            <person name="Zhou Y."/>
        </authorList>
    </citation>
    <scope>NUCLEOTIDE SEQUENCE</scope>
    <source>
        <strain evidence="5">CGMCC 4.7308</strain>
    </source>
</reference>
<dbReference type="RefSeq" id="WP_188944714.1">
    <property type="nucleotide sequence ID" value="NZ_BMNA01000016.1"/>
</dbReference>
<keyword evidence="3 5" id="KW-0067">ATP-binding</keyword>
<name>A0A917TC00_9ACTN</name>
<organism evidence="5 6">
    <name type="scientific">Nakamurella endophytica</name>
    <dbReference type="NCBI Taxonomy" id="1748367"/>
    <lineage>
        <taxon>Bacteria</taxon>
        <taxon>Bacillati</taxon>
        <taxon>Actinomycetota</taxon>
        <taxon>Actinomycetes</taxon>
        <taxon>Nakamurellales</taxon>
        <taxon>Nakamurellaceae</taxon>
        <taxon>Nakamurella</taxon>
    </lineage>
</organism>
<dbReference type="Pfam" id="PF00005">
    <property type="entry name" value="ABC_tran"/>
    <property type="match status" value="1"/>
</dbReference>
<dbReference type="PROSITE" id="PS00211">
    <property type="entry name" value="ABC_TRANSPORTER_1"/>
    <property type="match status" value="1"/>
</dbReference>
<dbReference type="PANTHER" id="PTHR42788">
    <property type="entry name" value="TAURINE IMPORT ATP-BINDING PROTEIN-RELATED"/>
    <property type="match status" value="1"/>
</dbReference>